<keyword evidence="4" id="KW-0769">Symport</keyword>
<evidence type="ECO:0000256" key="2">
    <source>
        <dbReference type="ARBA" id="ARBA00022448"/>
    </source>
</evidence>
<evidence type="ECO:0000256" key="5">
    <source>
        <dbReference type="ARBA" id="ARBA00022989"/>
    </source>
</evidence>
<feature type="transmembrane region" description="Helical" evidence="7">
    <location>
        <begin position="437"/>
        <end position="458"/>
    </location>
</feature>
<dbReference type="GO" id="GO:0016020">
    <property type="term" value="C:membrane"/>
    <property type="evidence" value="ECO:0007669"/>
    <property type="project" value="UniProtKB-SubCell"/>
</dbReference>
<dbReference type="InterPro" id="IPR036259">
    <property type="entry name" value="MFS_trans_sf"/>
</dbReference>
<dbReference type="PANTHER" id="PTHR11662">
    <property type="entry name" value="SOLUTE CARRIER FAMILY 17"/>
    <property type="match status" value="1"/>
</dbReference>
<feature type="transmembrane region" description="Helical" evidence="7">
    <location>
        <begin position="263"/>
        <end position="284"/>
    </location>
</feature>
<accession>A0A0N5CYZ8</accession>
<feature type="transmembrane region" description="Helical" evidence="7">
    <location>
        <begin position="113"/>
        <end position="132"/>
    </location>
</feature>
<evidence type="ECO:0000256" key="3">
    <source>
        <dbReference type="ARBA" id="ARBA00022692"/>
    </source>
</evidence>
<gene>
    <name evidence="9" type="ORF">TCLT_LOCUS5682</name>
</gene>
<dbReference type="EMBL" id="UYYF01004356">
    <property type="protein sequence ID" value="VDN02953.1"/>
    <property type="molecule type" value="Genomic_DNA"/>
</dbReference>
<dbReference type="Gene3D" id="1.20.1250.20">
    <property type="entry name" value="MFS general substrate transporter like domains"/>
    <property type="match status" value="2"/>
</dbReference>
<feature type="transmembrane region" description="Helical" evidence="7">
    <location>
        <begin position="304"/>
        <end position="333"/>
    </location>
</feature>
<evidence type="ECO:0000256" key="1">
    <source>
        <dbReference type="ARBA" id="ARBA00004141"/>
    </source>
</evidence>
<dbReference type="InterPro" id="IPR020846">
    <property type="entry name" value="MFS_dom"/>
</dbReference>
<dbReference type="GO" id="GO:0015293">
    <property type="term" value="F:symporter activity"/>
    <property type="evidence" value="ECO:0007669"/>
    <property type="project" value="UniProtKB-KW"/>
</dbReference>
<dbReference type="FunFam" id="1.20.1250.20:FF:000423">
    <property type="entry name" value="Putative inorganic phosphate cotransporter-like Protein"/>
    <property type="match status" value="1"/>
</dbReference>
<evidence type="ECO:0000313" key="11">
    <source>
        <dbReference type="WBParaSite" id="TCLT_0000569301-mRNA-1"/>
    </source>
</evidence>
<feature type="transmembrane region" description="Helical" evidence="7">
    <location>
        <begin position="179"/>
        <end position="201"/>
    </location>
</feature>
<evidence type="ECO:0000259" key="8">
    <source>
        <dbReference type="PROSITE" id="PS50850"/>
    </source>
</evidence>
<feature type="domain" description="Major facilitator superfamily (MFS) profile" evidence="8">
    <location>
        <begin position="32"/>
        <end position="461"/>
    </location>
</feature>
<dbReference type="InterPro" id="IPR050382">
    <property type="entry name" value="MFS_Na/Anion_cotransporter"/>
</dbReference>
<keyword evidence="2" id="KW-0813">Transport</keyword>
<evidence type="ECO:0000256" key="6">
    <source>
        <dbReference type="ARBA" id="ARBA00023136"/>
    </source>
</evidence>
<dbReference type="FunFam" id="1.20.1250.20:FF:000003">
    <property type="entry name" value="Solute carrier family 17 member 3"/>
    <property type="match status" value="1"/>
</dbReference>
<evidence type="ECO:0000313" key="10">
    <source>
        <dbReference type="Proteomes" id="UP000276776"/>
    </source>
</evidence>
<feature type="transmembrane region" description="Helical" evidence="7">
    <location>
        <begin position="86"/>
        <end position="106"/>
    </location>
</feature>
<organism evidence="11">
    <name type="scientific">Thelazia callipaeda</name>
    <name type="common">Oriental eyeworm</name>
    <name type="synonym">Parasitic nematode</name>
    <dbReference type="NCBI Taxonomy" id="103827"/>
    <lineage>
        <taxon>Eukaryota</taxon>
        <taxon>Metazoa</taxon>
        <taxon>Ecdysozoa</taxon>
        <taxon>Nematoda</taxon>
        <taxon>Chromadorea</taxon>
        <taxon>Rhabditida</taxon>
        <taxon>Spirurina</taxon>
        <taxon>Spiruromorpha</taxon>
        <taxon>Thelazioidea</taxon>
        <taxon>Thelaziidae</taxon>
        <taxon>Thelazia</taxon>
    </lineage>
</organism>
<feature type="transmembrane region" description="Helical" evidence="7">
    <location>
        <begin position="138"/>
        <end position="158"/>
    </location>
</feature>
<dbReference type="AlphaFoldDB" id="A0A0N5CYZ8"/>
<dbReference type="PROSITE" id="PS50850">
    <property type="entry name" value="MFS"/>
    <property type="match status" value="1"/>
</dbReference>
<name>A0A0N5CYZ8_THECL</name>
<dbReference type="OMA" id="PLWAVAM"/>
<keyword evidence="6 7" id="KW-0472">Membrane</keyword>
<proteinExistence type="predicted"/>
<dbReference type="PANTHER" id="PTHR11662:SF399">
    <property type="entry name" value="FI19708P1-RELATED"/>
    <property type="match status" value="1"/>
</dbReference>
<dbReference type="Proteomes" id="UP000276776">
    <property type="component" value="Unassembled WGS sequence"/>
</dbReference>
<feature type="transmembrane region" description="Helical" evidence="7">
    <location>
        <begin position="400"/>
        <end position="425"/>
    </location>
</feature>
<dbReference type="GO" id="GO:0006820">
    <property type="term" value="P:monoatomic anion transport"/>
    <property type="evidence" value="ECO:0007669"/>
    <property type="project" value="TreeGrafter"/>
</dbReference>
<feature type="transmembrane region" description="Helical" evidence="7">
    <location>
        <begin position="207"/>
        <end position="227"/>
    </location>
</feature>
<sequence>MTLLGSTRLNLAFIGFLGCVIVYALRSNVSFAIVCMVNSTAVEMSDSNNVNSSGKIVTCQAHSADTEDQSDMAMGELVWSKPVQGYVLSAFFMGYICSQILGGYLADRFGGRLVIGISVFVNAFLTLVSPIAATTSPYAFIAARALLGFMQGSIFPAFHTMWSMWAPPLERSLLTGITYAGGQIGNTLVMPLSGLLCKYGFAGGWPSIFYVLGFLALMWSVLWFFYVSDNPSRSTRISKRELKYIEDSLADTMLLDAKKKKRAVPWSSILTSVPVWAIFCGHFAGDWGAYIMMTSLPLYMKNVLGLEFTSLGFLSSIPYIAYFVFINLGGFVADKLRNGNVLSTIATRRLGSQALFLIASGYCGCGQDTLVITFLTLGIGLSGIQYAGFVVNYLDIAPTFAGPILGIGNTITCISGIIGPMMVSVLTPTGSQQEWQLVFWITGVVLVTGTIIFCIFAKGEIQPWALGDVADEEECELKHKQRNNSESF</sequence>
<evidence type="ECO:0000256" key="4">
    <source>
        <dbReference type="ARBA" id="ARBA00022847"/>
    </source>
</evidence>
<dbReference type="WBParaSite" id="TCLT_0000569301-mRNA-1">
    <property type="protein sequence ID" value="TCLT_0000569301-mRNA-1"/>
    <property type="gene ID" value="TCLT_0000569301"/>
</dbReference>
<evidence type="ECO:0000256" key="7">
    <source>
        <dbReference type="SAM" id="Phobius"/>
    </source>
</evidence>
<protein>
    <submittedName>
        <fullName evidence="11">MFS domain-containing protein</fullName>
    </submittedName>
</protein>
<reference evidence="11" key="1">
    <citation type="submission" date="2017-02" db="UniProtKB">
        <authorList>
            <consortium name="WormBaseParasite"/>
        </authorList>
    </citation>
    <scope>IDENTIFICATION</scope>
</reference>
<keyword evidence="3 7" id="KW-0812">Transmembrane</keyword>
<dbReference type="Pfam" id="PF07690">
    <property type="entry name" value="MFS_1"/>
    <property type="match status" value="1"/>
</dbReference>
<dbReference type="CDD" id="cd17318">
    <property type="entry name" value="MFS_SLC17"/>
    <property type="match status" value="1"/>
</dbReference>
<keyword evidence="10" id="KW-1185">Reference proteome</keyword>
<dbReference type="OrthoDB" id="2985014at2759"/>
<reference evidence="9 10" key="2">
    <citation type="submission" date="2018-11" db="EMBL/GenBank/DDBJ databases">
        <authorList>
            <consortium name="Pathogen Informatics"/>
        </authorList>
    </citation>
    <scope>NUCLEOTIDE SEQUENCE [LARGE SCALE GENOMIC DNA]</scope>
</reference>
<dbReference type="InterPro" id="IPR011701">
    <property type="entry name" value="MFS"/>
</dbReference>
<keyword evidence="5 7" id="KW-1133">Transmembrane helix</keyword>
<evidence type="ECO:0000313" key="9">
    <source>
        <dbReference type="EMBL" id="VDN02953.1"/>
    </source>
</evidence>
<comment type="subcellular location">
    <subcellularLocation>
        <location evidence="1">Membrane</location>
        <topology evidence="1">Multi-pass membrane protein</topology>
    </subcellularLocation>
</comment>
<dbReference type="SUPFAM" id="SSF103473">
    <property type="entry name" value="MFS general substrate transporter"/>
    <property type="match status" value="1"/>
</dbReference>
<dbReference type="STRING" id="103827.A0A0N5CYZ8"/>